<evidence type="ECO:0000256" key="14">
    <source>
        <dbReference type="ARBA" id="ARBA00023146"/>
    </source>
</evidence>
<dbReference type="AlphaFoldDB" id="Q1Z125"/>
<accession>Q1Z125</accession>
<name>Q1Z125_9GAMM</name>
<comment type="catalytic activity">
    <reaction evidence="15 16">
        <text>tRNA(Met) + L-methionine + ATP = L-methionyl-tRNA(Met) + AMP + diphosphate</text>
        <dbReference type="Rhea" id="RHEA:13481"/>
        <dbReference type="Rhea" id="RHEA-COMP:9667"/>
        <dbReference type="Rhea" id="RHEA-COMP:9698"/>
        <dbReference type="ChEBI" id="CHEBI:30616"/>
        <dbReference type="ChEBI" id="CHEBI:33019"/>
        <dbReference type="ChEBI" id="CHEBI:57844"/>
        <dbReference type="ChEBI" id="CHEBI:78442"/>
        <dbReference type="ChEBI" id="CHEBI:78530"/>
        <dbReference type="ChEBI" id="CHEBI:456215"/>
        <dbReference type="EC" id="6.1.1.10"/>
    </reaction>
</comment>
<feature type="domain" description="TRNA-binding" evidence="17">
    <location>
        <begin position="579"/>
        <end position="680"/>
    </location>
</feature>
<keyword evidence="10 16" id="KW-0862">Zinc</keyword>
<evidence type="ECO:0000256" key="13">
    <source>
        <dbReference type="ARBA" id="ARBA00022917"/>
    </source>
</evidence>
<comment type="cofactor">
    <cofactor evidence="16">
        <name>Zn(2+)</name>
        <dbReference type="ChEBI" id="CHEBI:29105"/>
    </cofactor>
    <text evidence="16">Binds 1 zinc ion per subunit.</text>
</comment>
<dbReference type="RefSeq" id="WP_006231229.1">
    <property type="nucleotide sequence ID" value="NZ_CH724135.1"/>
</dbReference>
<dbReference type="Gene3D" id="2.20.28.20">
    <property type="entry name" value="Methionyl-tRNA synthetase, Zn-domain"/>
    <property type="match status" value="1"/>
</dbReference>
<evidence type="ECO:0000256" key="15">
    <source>
        <dbReference type="ARBA" id="ARBA00047364"/>
    </source>
</evidence>
<dbReference type="OrthoDB" id="9810191at2"/>
<gene>
    <name evidence="16" type="primary">metG</name>
    <name evidence="18" type="ORF">P3TCK_16684</name>
</gene>
<evidence type="ECO:0000256" key="4">
    <source>
        <dbReference type="ARBA" id="ARBA00011738"/>
    </source>
</evidence>
<feature type="short sequence motif" description="'HIGH' region" evidence="16">
    <location>
        <begin position="15"/>
        <end position="25"/>
    </location>
</feature>
<dbReference type="GO" id="GO:0046872">
    <property type="term" value="F:metal ion binding"/>
    <property type="evidence" value="ECO:0007669"/>
    <property type="project" value="UniProtKB-KW"/>
</dbReference>
<dbReference type="FunFam" id="2.20.28.20:FF:000001">
    <property type="entry name" value="Methionine--tRNA ligase"/>
    <property type="match status" value="1"/>
</dbReference>
<evidence type="ECO:0000256" key="2">
    <source>
        <dbReference type="ARBA" id="ARBA00004496"/>
    </source>
</evidence>
<dbReference type="SUPFAM" id="SSF47323">
    <property type="entry name" value="Anticodon-binding domain of a subclass of class I aminoacyl-tRNA synthetases"/>
    <property type="match status" value="1"/>
</dbReference>
<dbReference type="InterPro" id="IPR029038">
    <property type="entry name" value="MetRS_Zn"/>
</dbReference>
<dbReference type="InterPro" id="IPR002547">
    <property type="entry name" value="tRNA-bd_dom"/>
</dbReference>
<evidence type="ECO:0000256" key="10">
    <source>
        <dbReference type="ARBA" id="ARBA00022833"/>
    </source>
</evidence>
<evidence type="ECO:0000259" key="17">
    <source>
        <dbReference type="PROSITE" id="PS50886"/>
    </source>
</evidence>
<evidence type="ECO:0000256" key="3">
    <source>
        <dbReference type="ARBA" id="ARBA00008258"/>
    </source>
</evidence>
<dbReference type="GO" id="GO:0000049">
    <property type="term" value="F:tRNA binding"/>
    <property type="evidence" value="ECO:0007669"/>
    <property type="project" value="UniProtKB-UniRule"/>
</dbReference>
<dbReference type="GO" id="GO:0006431">
    <property type="term" value="P:methionyl-tRNA aminoacylation"/>
    <property type="evidence" value="ECO:0007669"/>
    <property type="project" value="UniProtKB-UniRule"/>
</dbReference>
<feature type="binding site" evidence="16">
    <location>
        <position position="162"/>
    </location>
    <ligand>
        <name>Zn(2+)</name>
        <dbReference type="ChEBI" id="CHEBI:29105"/>
    </ligand>
</feature>
<dbReference type="SUPFAM" id="SSF50249">
    <property type="entry name" value="Nucleic acid-binding proteins"/>
    <property type="match status" value="1"/>
</dbReference>
<dbReference type="CDD" id="cd07957">
    <property type="entry name" value="Anticodon_Ia_Met"/>
    <property type="match status" value="1"/>
</dbReference>
<dbReference type="GO" id="GO:0005524">
    <property type="term" value="F:ATP binding"/>
    <property type="evidence" value="ECO:0007669"/>
    <property type="project" value="UniProtKB-UniRule"/>
</dbReference>
<evidence type="ECO:0000256" key="11">
    <source>
        <dbReference type="ARBA" id="ARBA00022840"/>
    </source>
</evidence>
<dbReference type="Pfam" id="PF09334">
    <property type="entry name" value="tRNA-synt_1g"/>
    <property type="match status" value="1"/>
</dbReference>
<evidence type="ECO:0000313" key="18">
    <source>
        <dbReference type="EMBL" id="EAS42239.1"/>
    </source>
</evidence>
<dbReference type="InterPro" id="IPR023458">
    <property type="entry name" value="Met-tRNA_ligase_1"/>
</dbReference>
<evidence type="ECO:0000313" key="19">
    <source>
        <dbReference type="Proteomes" id="UP000003789"/>
    </source>
</evidence>
<dbReference type="FunFam" id="1.10.730.10:FF:000005">
    <property type="entry name" value="Methionine--tRNA ligase"/>
    <property type="match status" value="1"/>
</dbReference>
<dbReference type="Pfam" id="PF01588">
    <property type="entry name" value="tRNA_bind"/>
    <property type="match status" value="1"/>
</dbReference>
<dbReference type="EMBL" id="AAPH01000023">
    <property type="protein sequence ID" value="EAS42239.1"/>
    <property type="molecule type" value="Genomic_DNA"/>
</dbReference>
<dbReference type="Pfam" id="PF19303">
    <property type="entry name" value="Anticodon_3"/>
    <property type="match status" value="1"/>
</dbReference>
<dbReference type="PRINTS" id="PR01041">
    <property type="entry name" value="TRNASYNTHMET"/>
</dbReference>
<comment type="subunit">
    <text evidence="4 16">Homodimer.</text>
</comment>
<keyword evidence="14 16" id="KW-0030">Aminoacyl-tRNA synthetase</keyword>
<feature type="binding site" evidence="16">
    <location>
        <position position="159"/>
    </location>
    <ligand>
        <name>Zn(2+)</name>
        <dbReference type="ChEBI" id="CHEBI:29105"/>
    </ligand>
</feature>
<dbReference type="CDD" id="cd00814">
    <property type="entry name" value="MetRS_core"/>
    <property type="match status" value="1"/>
</dbReference>
<keyword evidence="11 16" id="KW-0067">ATP-binding</keyword>
<evidence type="ECO:0000256" key="7">
    <source>
        <dbReference type="ARBA" id="ARBA00022598"/>
    </source>
</evidence>
<keyword evidence="13 16" id="KW-0648">Protein biosynthesis</keyword>
<dbReference type="InterPro" id="IPR012340">
    <property type="entry name" value="NA-bd_OB-fold"/>
</dbReference>
<dbReference type="PANTHER" id="PTHR45765:SF1">
    <property type="entry name" value="METHIONINE--TRNA LIGASE, CYTOPLASMIC"/>
    <property type="match status" value="1"/>
</dbReference>
<dbReference type="HAMAP" id="MF_00098">
    <property type="entry name" value="Met_tRNA_synth_type1"/>
    <property type="match status" value="1"/>
</dbReference>
<dbReference type="PROSITE" id="PS50886">
    <property type="entry name" value="TRBD"/>
    <property type="match status" value="1"/>
</dbReference>
<keyword evidence="8 16" id="KW-0479">Metal-binding</keyword>
<evidence type="ECO:0000256" key="6">
    <source>
        <dbReference type="ARBA" id="ARBA00022555"/>
    </source>
</evidence>
<dbReference type="NCBIfam" id="NF001100">
    <property type="entry name" value="PRK00133.1"/>
    <property type="match status" value="1"/>
</dbReference>
<dbReference type="Proteomes" id="UP000003789">
    <property type="component" value="Unassembled WGS sequence"/>
</dbReference>
<comment type="subcellular location">
    <subcellularLocation>
        <location evidence="2 16">Cytoplasm</location>
    </subcellularLocation>
</comment>
<keyword evidence="5 16" id="KW-0963">Cytoplasm</keyword>
<dbReference type="InterPro" id="IPR001412">
    <property type="entry name" value="aa-tRNA-synth_I_CS"/>
</dbReference>
<dbReference type="InterPro" id="IPR014758">
    <property type="entry name" value="Met-tRNA_synth"/>
</dbReference>
<dbReference type="Gene3D" id="1.10.730.10">
    <property type="entry name" value="Isoleucyl-tRNA Synthetase, Domain 1"/>
    <property type="match status" value="1"/>
</dbReference>
<feature type="binding site" evidence="16">
    <location>
        <position position="146"/>
    </location>
    <ligand>
        <name>Zn(2+)</name>
        <dbReference type="ChEBI" id="CHEBI:29105"/>
    </ligand>
</feature>
<evidence type="ECO:0000256" key="9">
    <source>
        <dbReference type="ARBA" id="ARBA00022741"/>
    </source>
</evidence>
<keyword evidence="6 16" id="KW-0820">tRNA-binding</keyword>
<dbReference type="HOGENOM" id="CLU_009710_7_0_6"/>
<dbReference type="FunFam" id="2.40.50.140:FF:000042">
    <property type="entry name" value="Methionine--tRNA ligase"/>
    <property type="match status" value="1"/>
</dbReference>
<dbReference type="InterPro" id="IPR014729">
    <property type="entry name" value="Rossmann-like_a/b/a_fold"/>
</dbReference>
<keyword evidence="12 16" id="KW-0694">RNA-binding</keyword>
<evidence type="ECO:0000256" key="1">
    <source>
        <dbReference type="ARBA" id="ARBA00003314"/>
    </source>
</evidence>
<evidence type="ECO:0000256" key="5">
    <source>
        <dbReference type="ARBA" id="ARBA00022490"/>
    </source>
</evidence>
<keyword evidence="7 16" id="KW-0436">Ligase</keyword>
<dbReference type="SUPFAM" id="SSF57770">
    <property type="entry name" value="Methionyl-tRNA synthetase (MetRS), Zn-domain"/>
    <property type="match status" value="1"/>
</dbReference>
<dbReference type="NCBIfam" id="TIGR00398">
    <property type="entry name" value="metG"/>
    <property type="match status" value="1"/>
</dbReference>
<dbReference type="InterPro" id="IPR015413">
    <property type="entry name" value="Methionyl/Leucyl_tRNA_Synth"/>
</dbReference>
<reference evidence="18 19" key="1">
    <citation type="submission" date="2006-03" db="EMBL/GenBank/DDBJ databases">
        <authorList>
            <person name="Bartlett D.H."/>
            <person name="Valle G."/>
            <person name="Lauro F.M."/>
            <person name="Vezzi A."/>
            <person name="Simonato F."/>
            <person name="Eloe E."/>
            <person name="Vitulo N."/>
            <person name="Stratton T.K."/>
            <person name="D'angelo M."/>
            <person name="Ferriera S."/>
            <person name="Johnson J."/>
            <person name="Kravitz S."/>
            <person name="Beeson K."/>
            <person name="Sutton G."/>
            <person name="Rogers Y."/>
            <person name="Friedman R."/>
            <person name="Frazier M."/>
            <person name="Venter J.C."/>
        </authorList>
    </citation>
    <scope>NUCLEOTIDE SEQUENCE [LARGE SCALE GENOMIC DNA]</scope>
    <source>
        <strain evidence="18 19">3TCK</strain>
    </source>
</reference>
<dbReference type="InterPro" id="IPR041872">
    <property type="entry name" value="Anticodon_Met"/>
</dbReference>
<dbReference type="InterPro" id="IPR009080">
    <property type="entry name" value="tRNAsynth_Ia_anticodon-bd"/>
</dbReference>
<dbReference type="NCBIfam" id="TIGR00399">
    <property type="entry name" value="metG_C_term"/>
    <property type="match status" value="1"/>
</dbReference>
<dbReference type="Gene3D" id="2.40.50.140">
    <property type="entry name" value="Nucleic acid-binding proteins"/>
    <property type="match status" value="1"/>
</dbReference>
<dbReference type="SUPFAM" id="SSF52374">
    <property type="entry name" value="Nucleotidylyl transferase"/>
    <property type="match status" value="1"/>
</dbReference>
<dbReference type="InterPro" id="IPR033911">
    <property type="entry name" value="MetRS_core"/>
</dbReference>
<dbReference type="PANTHER" id="PTHR45765">
    <property type="entry name" value="METHIONINE--TRNA LIGASE"/>
    <property type="match status" value="1"/>
</dbReference>
<dbReference type="InterPro" id="IPR004495">
    <property type="entry name" value="Met-tRNA-synth_bsu_C"/>
</dbReference>
<sequence>MAANPRKILVTCALPYANGSIHLGHMLEHVQADIWVRYQRLRGNEVHFICADDAHGTPIMLKAQQMGMEPEQMIAEVSKEHQADFAGFDISFDNYHSTHSDENRELASFVYTQLKDKGYITNRTISQLFDPEKEMFLPDRFVKGTCPKCKAEDQYGDNCDNCGETYSPTDLINPKSAVSGATPIMKDSEHFFFDLPQFEDMLKAWTKSGALQTETSNKMQEWFESGLHQWDISRDAPYFGFEIPGETGKYFYVWLDAPIGYMGSFKNLCDKRDDLDFDEFWKKDSTTELYHFIGKDIVYFHSLFWPAMLDGAGFRKPNNVFVHGYVTVNGAKMSKSKGTFIKAGTYLEHLDPECLRYYYAAKLNSRIDDLDLNLEDFTQRVNSDVVNKIVNLASRNAGFIAKRFEGKLSETFAEPALYAEFANAADRIAELYETREFSRAIREITALADKANQYIDEKAPWVVAKQEGQDQELQDICSVGINLFRVLITYLKPVMPLLAERTEAFLNETLTWEGVAQPLTNHEVTKFKALFNRIDPKHVEAMVEASKEDAAAAQALIESAKPTGPLIDEPIEAEIEFDDFAKIDMRIAKIVSCEAVPKANKLLKFQLDIGGEMRQVFSGIKSAYTPEELVGKHTVMVANLKPRKMKFGMSEGMILAAGPGGKDLWILEPHEGAQPGMRVM</sequence>
<dbReference type="PROSITE" id="PS00178">
    <property type="entry name" value="AA_TRNA_LIGASE_I"/>
    <property type="match status" value="1"/>
</dbReference>
<evidence type="ECO:0000256" key="12">
    <source>
        <dbReference type="ARBA" id="ARBA00022884"/>
    </source>
</evidence>
<comment type="caution">
    <text evidence="18">The sequence shown here is derived from an EMBL/GenBank/DDBJ whole genome shotgun (WGS) entry which is preliminary data.</text>
</comment>
<proteinExistence type="inferred from homology"/>
<dbReference type="GO" id="GO:0005829">
    <property type="term" value="C:cytosol"/>
    <property type="evidence" value="ECO:0007669"/>
    <property type="project" value="TreeGrafter"/>
</dbReference>
<evidence type="ECO:0000256" key="16">
    <source>
        <dbReference type="HAMAP-Rule" id="MF_00098"/>
    </source>
</evidence>
<feature type="short sequence motif" description="'KMSKS' region" evidence="16">
    <location>
        <begin position="332"/>
        <end position="336"/>
    </location>
</feature>
<keyword evidence="9 16" id="KW-0547">Nucleotide-binding</keyword>
<organism evidence="18 19">
    <name type="scientific">Photobacterium profundum 3TCK</name>
    <dbReference type="NCBI Taxonomy" id="314280"/>
    <lineage>
        <taxon>Bacteria</taxon>
        <taxon>Pseudomonadati</taxon>
        <taxon>Pseudomonadota</taxon>
        <taxon>Gammaproteobacteria</taxon>
        <taxon>Vibrionales</taxon>
        <taxon>Vibrionaceae</taxon>
        <taxon>Photobacterium</taxon>
    </lineage>
</organism>
<dbReference type="EC" id="6.1.1.10" evidence="16"/>
<comment type="function">
    <text evidence="1 16">Is required not only for elongation of protein synthesis but also for the initiation of all mRNA translation through initiator tRNA(fMet) aminoacylation.</text>
</comment>
<protein>
    <recommendedName>
        <fullName evidence="16">Methionine--tRNA ligase</fullName>
        <ecNumber evidence="16">6.1.1.10</ecNumber>
    </recommendedName>
    <alternativeName>
        <fullName evidence="16">Methionyl-tRNA synthetase</fullName>
        <shortName evidence="16">MetRS</shortName>
    </alternativeName>
</protein>
<dbReference type="CDD" id="cd02800">
    <property type="entry name" value="tRNA_bind_EcMetRS_like"/>
    <property type="match status" value="1"/>
</dbReference>
<evidence type="ECO:0000256" key="8">
    <source>
        <dbReference type="ARBA" id="ARBA00022723"/>
    </source>
</evidence>
<dbReference type="Gene3D" id="3.40.50.620">
    <property type="entry name" value="HUPs"/>
    <property type="match status" value="1"/>
</dbReference>
<comment type="similarity">
    <text evidence="3 16">Belongs to the class-I aminoacyl-tRNA synthetase family. MetG type 1 subfamily.</text>
</comment>
<feature type="binding site" evidence="16">
    <location>
        <position position="335"/>
    </location>
    <ligand>
        <name>ATP</name>
        <dbReference type="ChEBI" id="CHEBI:30616"/>
    </ligand>
</feature>
<feature type="binding site" evidence="16">
    <location>
        <position position="149"/>
    </location>
    <ligand>
        <name>Zn(2+)</name>
        <dbReference type="ChEBI" id="CHEBI:29105"/>
    </ligand>
</feature>
<dbReference type="GO" id="GO:0004825">
    <property type="term" value="F:methionine-tRNA ligase activity"/>
    <property type="evidence" value="ECO:0007669"/>
    <property type="project" value="UniProtKB-UniRule"/>
</dbReference>